<dbReference type="InterPro" id="IPR027417">
    <property type="entry name" value="P-loop_NTPase"/>
</dbReference>
<evidence type="ECO:0000256" key="5">
    <source>
        <dbReference type="ARBA" id="ARBA00045658"/>
    </source>
</evidence>
<dbReference type="GO" id="GO:0005737">
    <property type="term" value="C:cytoplasm"/>
    <property type="evidence" value="ECO:0007669"/>
    <property type="project" value="TreeGrafter"/>
</dbReference>
<dbReference type="OrthoDB" id="9808822at2"/>
<dbReference type="InterPro" id="IPR003495">
    <property type="entry name" value="CobW/HypB/UreG_nucleotide-bd"/>
</dbReference>
<evidence type="ECO:0000313" key="9">
    <source>
        <dbReference type="EMBL" id="RAI31676.1"/>
    </source>
</evidence>
<evidence type="ECO:0000256" key="7">
    <source>
        <dbReference type="SAM" id="MobiDB-lite"/>
    </source>
</evidence>
<sequence>MPIQGQVQSKSPFAASRRAERAARRRRHAARHHAHITLDERAIREFASSAPVRRGGAVHCRLVAHPRGCIDGRRPVLKDVFRVSSGPLPVNDRSNPVPEPVLPVHVLTGFLGSGKTTLLVRLLADPGMGETAVLINELGEVGIDHLLVRRLEDDVVLLESGCLCCTVRNELVETLADLAARRAAGDLPAFRRIVVETTGLADPAPIVHTLMTDARLTPHLRLAGLTATIDATLGEGTLATHAEAVKQAAMADRLVTTKTDLADATTRASLAARLAALNPGARRFEASLAAAPSPAELFEGETFSIGAGTDVATWLAAEAAHGDPSHDHHHDDRHHDDHDHDDRVRGEHDHAGHHLHHHDPQRHGDRVATFCLTADTPLDWDVLTRWLELLLTARGEQILRLKGIVNVRGRDKPVVVHGVQHVLYPPQELLAWPDAARASMLVFITRDLSRSAIERSFARVLAAGAV</sequence>
<comment type="caution">
    <text evidence="9">The sequence shown here is derived from an EMBL/GenBank/DDBJ whole genome shotgun (WGS) entry which is preliminary data.</text>
</comment>
<dbReference type="InterPro" id="IPR011629">
    <property type="entry name" value="CobW-like_C"/>
</dbReference>
<reference evidence="9 10" key="1">
    <citation type="submission" date="2017-07" db="EMBL/GenBank/DDBJ databases">
        <title>Draft Genome Sequences of Select Purple Nonsulfur Bacteria.</title>
        <authorList>
            <person name="Lasarre B."/>
            <person name="Mckinlay J.B."/>
        </authorList>
    </citation>
    <scope>NUCLEOTIDE SEQUENCE [LARGE SCALE GENOMIC DNA]</scope>
    <source>
        <strain evidence="9 10">DSM 11907</strain>
    </source>
</reference>
<comment type="function">
    <text evidence="5">Zinc chaperone that directly transfers zinc cofactor to target proteins, thereby activating them. Zinc is transferred from the CXCC motif in the GTPase domain to the zinc binding site in target proteins in a process requiring GTP hydrolysis.</text>
</comment>
<name>A0A327K1K6_9BRAD</name>
<feature type="region of interest" description="Disordered" evidence="7">
    <location>
        <begin position="320"/>
        <end position="362"/>
    </location>
</feature>
<dbReference type="GO" id="GO:0016787">
    <property type="term" value="F:hydrolase activity"/>
    <property type="evidence" value="ECO:0007669"/>
    <property type="project" value="UniProtKB-KW"/>
</dbReference>
<dbReference type="PANTHER" id="PTHR13748">
    <property type="entry name" value="COBW-RELATED"/>
    <property type="match status" value="1"/>
</dbReference>
<dbReference type="EMBL" id="NPEU01000482">
    <property type="protein sequence ID" value="RAI31676.1"/>
    <property type="molecule type" value="Genomic_DNA"/>
</dbReference>
<dbReference type="SMART" id="SM00833">
    <property type="entry name" value="CobW_C"/>
    <property type="match status" value="1"/>
</dbReference>
<dbReference type="InterPro" id="IPR036627">
    <property type="entry name" value="CobW-likC_sf"/>
</dbReference>
<dbReference type="Pfam" id="PF07683">
    <property type="entry name" value="CobW_C"/>
    <property type="match status" value="1"/>
</dbReference>
<dbReference type="GO" id="GO:0000166">
    <property type="term" value="F:nucleotide binding"/>
    <property type="evidence" value="ECO:0007669"/>
    <property type="project" value="UniProtKB-KW"/>
</dbReference>
<evidence type="ECO:0000259" key="8">
    <source>
        <dbReference type="SMART" id="SM00833"/>
    </source>
</evidence>
<dbReference type="Pfam" id="PF02492">
    <property type="entry name" value="cobW"/>
    <property type="match status" value="1"/>
</dbReference>
<keyword evidence="3" id="KW-0143">Chaperone</keyword>
<evidence type="ECO:0000313" key="10">
    <source>
        <dbReference type="Proteomes" id="UP000248863"/>
    </source>
</evidence>
<evidence type="ECO:0000256" key="6">
    <source>
        <dbReference type="ARBA" id="ARBA00049117"/>
    </source>
</evidence>
<dbReference type="SUPFAM" id="SSF90002">
    <property type="entry name" value="Hypothetical protein YjiA, C-terminal domain"/>
    <property type="match status" value="1"/>
</dbReference>
<evidence type="ECO:0000256" key="4">
    <source>
        <dbReference type="ARBA" id="ARBA00034320"/>
    </source>
</evidence>
<comment type="catalytic activity">
    <reaction evidence="6">
        <text>GTP + H2O = GDP + phosphate + H(+)</text>
        <dbReference type="Rhea" id="RHEA:19669"/>
        <dbReference type="ChEBI" id="CHEBI:15377"/>
        <dbReference type="ChEBI" id="CHEBI:15378"/>
        <dbReference type="ChEBI" id="CHEBI:37565"/>
        <dbReference type="ChEBI" id="CHEBI:43474"/>
        <dbReference type="ChEBI" id="CHEBI:58189"/>
    </reaction>
    <physiologicalReaction direction="left-to-right" evidence="6">
        <dbReference type="Rhea" id="RHEA:19670"/>
    </physiologicalReaction>
</comment>
<feature type="domain" description="CobW C-terminal" evidence="8">
    <location>
        <begin position="367"/>
        <end position="461"/>
    </location>
</feature>
<evidence type="ECO:0000256" key="1">
    <source>
        <dbReference type="ARBA" id="ARBA00022741"/>
    </source>
</evidence>
<comment type="similarity">
    <text evidence="4">Belongs to the SIMIBI class G3E GTPase family. ZNG1 subfamily.</text>
</comment>
<feature type="compositionally biased region" description="Basic and acidic residues" evidence="7">
    <location>
        <begin position="320"/>
        <end position="352"/>
    </location>
</feature>
<organism evidence="9 10">
    <name type="scientific">Rhodoplanes elegans</name>
    <dbReference type="NCBI Taxonomy" id="29408"/>
    <lineage>
        <taxon>Bacteria</taxon>
        <taxon>Pseudomonadati</taxon>
        <taxon>Pseudomonadota</taxon>
        <taxon>Alphaproteobacteria</taxon>
        <taxon>Hyphomicrobiales</taxon>
        <taxon>Nitrobacteraceae</taxon>
        <taxon>Rhodoplanes</taxon>
    </lineage>
</organism>
<dbReference type="SUPFAM" id="SSF52540">
    <property type="entry name" value="P-loop containing nucleoside triphosphate hydrolases"/>
    <property type="match status" value="1"/>
</dbReference>
<dbReference type="InterPro" id="IPR051316">
    <property type="entry name" value="Zinc-reg_GTPase_activator"/>
</dbReference>
<feature type="compositionally biased region" description="Polar residues" evidence="7">
    <location>
        <begin position="1"/>
        <end position="11"/>
    </location>
</feature>
<feature type="region of interest" description="Disordered" evidence="7">
    <location>
        <begin position="1"/>
        <end position="34"/>
    </location>
</feature>
<evidence type="ECO:0000256" key="2">
    <source>
        <dbReference type="ARBA" id="ARBA00022801"/>
    </source>
</evidence>
<protein>
    <recommendedName>
        <fullName evidence="8">CobW C-terminal domain-containing protein</fullName>
    </recommendedName>
</protein>
<gene>
    <name evidence="9" type="ORF">CH338_25425</name>
</gene>
<dbReference type="AlphaFoldDB" id="A0A327K1K6"/>
<dbReference type="PANTHER" id="PTHR13748:SF62">
    <property type="entry name" value="COBW DOMAIN-CONTAINING PROTEIN"/>
    <property type="match status" value="1"/>
</dbReference>
<dbReference type="CDD" id="cd03112">
    <property type="entry name" value="CobW-like"/>
    <property type="match status" value="1"/>
</dbReference>
<proteinExistence type="inferred from homology"/>
<dbReference type="Proteomes" id="UP000248863">
    <property type="component" value="Unassembled WGS sequence"/>
</dbReference>
<dbReference type="Gene3D" id="3.40.50.300">
    <property type="entry name" value="P-loop containing nucleotide triphosphate hydrolases"/>
    <property type="match status" value="1"/>
</dbReference>
<keyword evidence="1" id="KW-0547">Nucleotide-binding</keyword>
<evidence type="ECO:0000256" key="3">
    <source>
        <dbReference type="ARBA" id="ARBA00023186"/>
    </source>
</evidence>
<keyword evidence="2" id="KW-0378">Hydrolase</keyword>
<feature type="compositionally biased region" description="Basic residues" evidence="7">
    <location>
        <begin position="23"/>
        <end position="34"/>
    </location>
</feature>
<keyword evidence="10" id="KW-1185">Reference proteome</keyword>
<accession>A0A327K1K6</accession>
<dbReference type="Gene3D" id="3.30.1220.10">
    <property type="entry name" value="CobW-like, C-terminal domain"/>
    <property type="match status" value="1"/>
</dbReference>